<dbReference type="Proteomes" id="UP000034581">
    <property type="component" value="Unassembled WGS sequence"/>
</dbReference>
<comment type="caution">
    <text evidence="1">The sequence shown here is derived from an EMBL/GenBank/DDBJ whole genome shotgun (WGS) entry which is preliminary data.</text>
</comment>
<evidence type="ECO:0000313" key="2">
    <source>
        <dbReference type="Proteomes" id="UP000034581"/>
    </source>
</evidence>
<dbReference type="STRING" id="1618350.UR67_C0002G0035"/>
<reference evidence="1 2" key="1">
    <citation type="journal article" date="2015" name="Nature">
        <title>rRNA introns, odd ribosomes, and small enigmatic genomes across a large radiation of phyla.</title>
        <authorList>
            <person name="Brown C.T."/>
            <person name="Hug L.A."/>
            <person name="Thomas B.C."/>
            <person name="Sharon I."/>
            <person name="Castelle C.J."/>
            <person name="Singh A."/>
            <person name="Wilkins M.J."/>
            <person name="Williams K.H."/>
            <person name="Banfield J.F."/>
        </authorList>
    </citation>
    <scope>NUCLEOTIDE SEQUENCE [LARGE SCALE GENOMIC DNA]</scope>
</reference>
<accession>A0A0G0E3M1</accession>
<gene>
    <name evidence="1" type="ORF">UR67_C0002G0035</name>
</gene>
<proteinExistence type="predicted"/>
<sequence length="103" mass="12416">MKITETGLHIIVKNTYHLNDIIRVKEKIMSYNANDPNQNRYWNQQVIRSLQEQIYEIEQRMRTDPDRYDRSRYADIIRKLNEAIYALQEEESLVADEAAKEQQ</sequence>
<organism evidence="1 2">
    <name type="scientific">candidate division CPR3 bacterium GW2011_GWF2_35_18</name>
    <dbReference type="NCBI Taxonomy" id="1618350"/>
    <lineage>
        <taxon>Bacteria</taxon>
        <taxon>Bacteria division CPR3</taxon>
    </lineage>
</organism>
<evidence type="ECO:0000313" key="1">
    <source>
        <dbReference type="EMBL" id="KKP69915.1"/>
    </source>
</evidence>
<protein>
    <submittedName>
        <fullName evidence="1">Uncharacterized protein</fullName>
    </submittedName>
</protein>
<name>A0A0G0E3M1_UNCC3</name>
<dbReference type="AlphaFoldDB" id="A0A0G0E3M1"/>
<dbReference type="EMBL" id="LBQB01000002">
    <property type="protein sequence ID" value="KKP69915.1"/>
    <property type="molecule type" value="Genomic_DNA"/>
</dbReference>